<dbReference type="SUPFAM" id="SSF53474">
    <property type="entry name" value="alpha/beta-Hydrolases"/>
    <property type="match status" value="1"/>
</dbReference>
<accession>A0A4U5NC51</accession>
<evidence type="ECO:0000313" key="2">
    <source>
        <dbReference type="Proteomes" id="UP000298663"/>
    </source>
</evidence>
<dbReference type="Gene3D" id="3.40.50.1820">
    <property type="entry name" value="alpha/beta hydrolase"/>
    <property type="match status" value="1"/>
</dbReference>
<dbReference type="InterPro" id="IPR010463">
    <property type="entry name" value="DUF1057"/>
</dbReference>
<evidence type="ECO:0008006" key="3">
    <source>
        <dbReference type="Google" id="ProtNLM"/>
    </source>
</evidence>
<dbReference type="PANTHER" id="PTHR47533">
    <property type="entry name" value="PROTEIN CBG21859"/>
    <property type="match status" value="1"/>
</dbReference>
<reference evidence="1 2" key="2">
    <citation type="journal article" date="2019" name="G3 (Bethesda)">
        <title>Hybrid Assembly of the Genome of the Entomopathogenic Nematode Steinernema carpocapsae Identifies the X-Chromosome.</title>
        <authorList>
            <person name="Serra L."/>
            <person name="Macchietto M."/>
            <person name="Macias-Munoz A."/>
            <person name="McGill C.J."/>
            <person name="Rodriguez I.M."/>
            <person name="Rodriguez B."/>
            <person name="Murad R."/>
            <person name="Mortazavi A."/>
        </authorList>
    </citation>
    <scope>NUCLEOTIDE SEQUENCE [LARGE SCALE GENOMIC DNA]</scope>
    <source>
        <strain evidence="1 2">ALL</strain>
    </source>
</reference>
<dbReference type="Proteomes" id="UP000298663">
    <property type="component" value="Unassembled WGS sequence"/>
</dbReference>
<dbReference type="PANTHER" id="PTHR47533:SF4">
    <property type="entry name" value="AB HYDROLASE-1 DOMAIN-CONTAINING PROTEIN"/>
    <property type="match status" value="1"/>
</dbReference>
<reference evidence="1 2" key="1">
    <citation type="journal article" date="2015" name="Genome Biol.">
        <title>Comparative genomics of Steinernema reveals deeply conserved gene regulatory networks.</title>
        <authorList>
            <person name="Dillman A.R."/>
            <person name="Macchietto M."/>
            <person name="Porter C.F."/>
            <person name="Rogers A."/>
            <person name="Williams B."/>
            <person name="Antoshechkin I."/>
            <person name="Lee M.M."/>
            <person name="Goodwin Z."/>
            <person name="Lu X."/>
            <person name="Lewis E.E."/>
            <person name="Goodrich-Blair H."/>
            <person name="Stock S.P."/>
            <person name="Adams B.J."/>
            <person name="Sternberg P.W."/>
            <person name="Mortazavi A."/>
        </authorList>
    </citation>
    <scope>NUCLEOTIDE SEQUENCE [LARGE SCALE GENOMIC DNA]</scope>
    <source>
        <strain evidence="1 2">ALL</strain>
    </source>
</reference>
<organism evidence="1 2">
    <name type="scientific">Steinernema carpocapsae</name>
    <name type="common">Entomopathogenic nematode</name>
    <dbReference type="NCBI Taxonomy" id="34508"/>
    <lineage>
        <taxon>Eukaryota</taxon>
        <taxon>Metazoa</taxon>
        <taxon>Ecdysozoa</taxon>
        <taxon>Nematoda</taxon>
        <taxon>Chromadorea</taxon>
        <taxon>Rhabditida</taxon>
        <taxon>Tylenchina</taxon>
        <taxon>Panagrolaimomorpha</taxon>
        <taxon>Strongyloidoidea</taxon>
        <taxon>Steinernematidae</taxon>
        <taxon>Steinernema</taxon>
    </lineage>
</organism>
<dbReference type="AlphaFoldDB" id="A0A4U5NC51"/>
<gene>
    <name evidence="1" type="ORF">L596_014240</name>
</gene>
<sequence>MAKNTPLRPLSSNSFLRTENINFEADGNRYEVDAVIQDTLPEGSPIGTVIATGGTPGSHRDFKYIANHLVKEGIRYVGINFSGYGDTPWNPKLQQTWTERRAYVQAIIDKLNLDKNLVFIGHSMGTEVSIKAAVQNKDKTAGIVLVNPTGFHRHRSFHPYLRIQMMYWCWRLRSIFGPIVDRILAWLYTYCFNLPLKDPYMGGVCLQSCVQADFPIQRKFVEKFNQTEMKAVLAYGGQDPYIALDTSTELAAAFKSRQDL</sequence>
<dbReference type="EMBL" id="AZBU02000004">
    <property type="protein sequence ID" value="TKR80112.1"/>
    <property type="molecule type" value="Genomic_DNA"/>
</dbReference>
<comment type="caution">
    <text evidence="1">The sequence shown here is derived from an EMBL/GenBank/DDBJ whole genome shotgun (WGS) entry which is preliminary data.</text>
</comment>
<name>A0A4U5NC51_STECR</name>
<evidence type="ECO:0000313" key="1">
    <source>
        <dbReference type="EMBL" id="TKR80112.1"/>
    </source>
</evidence>
<dbReference type="OrthoDB" id="6431331at2759"/>
<keyword evidence="2" id="KW-1185">Reference proteome</keyword>
<proteinExistence type="predicted"/>
<dbReference type="Pfam" id="PF06342">
    <property type="entry name" value="DUF1057"/>
    <property type="match status" value="1"/>
</dbReference>
<protein>
    <recommendedName>
        <fullName evidence="3">Serine aminopeptidase S33 domain-containing protein</fullName>
    </recommendedName>
</protein>
<dbReference type="InterPro" id="IPR029058">
    <property type="entry name" value="AB_hydrolase_fold"/>
</dbReference>